<sequence length="276" mass="32959">MNTPHTPTAIYKDPERYYREEVKKEVFNRYNIAFEIFMAEQYSRIHYSELMDNGIDEPFASKQRLISWINDNTKGKEVRPGILTKYRLEHPNHFENGIWQARYFSYFVHYAKGLLTDETFVKSKKIADEFNRSFKNEQWYWQAVAVLGAKLLEYLYDKNALQTDIAKTYVRQIKLLRQLLKSIGRITGRVAKNYAENYGYDNTEAVKEALFVINQSIEESFRQQLALSYQIFKSQKEYQYYQLYKESIEKDIAQIYKEEILEIKQPLQRTALKSGF</sequence>
<organism evidence="1 2">
    <name type="scientific">Thermoanaerobacter thermohydrosulfuricus</name>
    <name type="common">Clostridium thermohydrosulfuricum</name>
    <dbReference type="NCBI Taxonomy" id="1516"/>
    <lineage>
        <taxon>Bacteria</taxon>
        <taxon>Bacillati</taxon>
        <taxon>Bacillota</taxon>
        <taxon>Clostridia</taxon>
        <taxon>Thermoanaerobacterales</taxon>
        <taxon>Thermoanaerobacteraceae</taxon>
        <taxon>Thermoanaerobacter</taxon>
    </lineage>
</organism>
<proteinExistence type="predicted"/>
<gene>
    <name evidence="1" type="ORF">SAMN04244560_02061</name>
</gene>
<dbReference type="AlphaFoldDB" id="A0A1G7SWS9"/>
<dbReference type="RefSeq" id="WP_074592734.1">
    <property type="nucleotide sequence ID" value="NZ_FNBS01000057.1"/>
</dbReference>
<protein>
    <submittedName>
        <fullName evidence="1">Uncharacterized protein</fullName>
    </submittedName>
</protein>
<reference evidence="1 2" key="1">
    <citation type="submission" date="2016-10" db="EMBL/GenBank/DDBJ databases">
        <authorList>
            <person name="de Groot N.N."/>
        </authorList>
    </citation>
    <scope>NUCLEOTIDE SEQUENCE [LARGE SCALE GENOMIC DNA]</scope>
    <source>
        <strain evidence="1 2">DSM 569</strain>
    </source>
</reference>
<accession>A0A1G7SWS9</accession>
<dbReference type="EMBL" id="FNBS01000057">
    <property type="protein sequence ID" value="SDG27513.1"/>
    <property type="molecule type" value="Genomic_DNA"/>
</dbReference>
<dbReference type="Proteomes" id="UP000183404">
    <property type="component" value="Unassembled WGS sequence"/>
</dbReference>
<name>A0A1G7SWS9_THETY</name>
<evidence type="ECO:0000313" key="1">
    <source>
        <dbReference type="EMBL" id="SDG27513.1"/>
    </source>
</evidence>
<evidence type="ECO:0000313" key="2">
    <source>
        <dbReference type="Proteomes" id="UP000183404"/>
    </source>
</evidence>